<evidence type="ECO:0000259" key="10">
    <source>
        <dbReference type="PROSITE" id="PS51202"/>
    </source>
</evidence>
<keyword evidence="8 9" id="KW-0472">Membrane</keyword>
<dbReference type="Gene3D" id="3.30.70.1450">
    <property type="entry name" value="Regulator of K+ conductance, C-terminal domain"/>
    <property type="match status" value="1"/>
</dbReference>
<feature type="transmembrane region" description="Helical" evidence="9">
    <location>
        <begin position="94"/>
        <end position="113"/>
    </location>
</feature>
<reference evidence="11 12" key="1">
    <citation type="submission" date="2020-07" db="EMBL/GenBank/DDBJ databases">
        <title>Sequencing the genomes of 1000 actinobacteria strains.</title>
        <authorList>
            <person name="Klenk H.-P."/>
        </authorList>
    </citation>
    <scope>NUCLEOTIDE SEQUENCE [LARGE SCALE GENOMIC DNA]</scope>
    <source>
        <strain evidence="11 12">DSM 100723</strain>
    </source>
</reference>
<feature type="transmembrane region" description="Helical" evidence="9">
    <location>
        <begin position="366"/>
        <end position="388"/>
    </location>
</feature>
<dbReference type="PANTHER" id="PTHR32507:SF7">
    <property type="entry name" value="K(+)_H(+) ANTIPORTER NHAP2"/>
    <property type="match status" value="1"/>
</dbReference>
<evidence type="ECO:0000256" key="1">
    <source>
        <dbReference type="ARBA" id="ARBA00004651"/>
    </source>
</evidence>
<feature type="transmembrane region" description="Helical" evidence="9">
    <location>
        <begin position="35"/>
        <end position="52"/>
    </location>
</feature>
<proteinExistence type="predicted"/>
<keyword evidence="3" id="KW-0050">Antiport</keyword>
<dbReference type="GO" id="GO:0005886">
    <property type="term" value="C:plasma membrane"/>
    <property type="evidence" value="ECO:0007669"/>
    <property type="project" value="UniProtKB-SubCell"/>
</dbReference>
<organism evidence="11 12">
    <name type="scientific">Microlunatus kandeliicorticis</name>
    <dbReference type="NCBI Taxonomy" id="1759536"/>
    <lineage>
        <taxon>Bacteria</taxon>
        <taxon>Bacillati</taxon>
        <taxon>Actinomycetota</taxon>
        <taxon>Actinomycetes</taxon>
        <taxon>Propionibacteriales</taxon>
        <taxon>Propionibacteriaceae</taxon>
        <taxon>Microlunatus</taxon>
    </lineage>
</organism>
<sequence length="485" mass="51553">MNETMQYAFSVLLIGLVGVAALLSNRLTERIRIPAPAVMLVAAALLVQLVPAVHEPPELTVERLVTLALLFILFDGGVHIGWRRFRAAAGPITIIGVLGTFLTAAAAAVLLHVAFGLPWFAALLVATAVAPTDPAMVFSVLGKREIEGRSSTILEGESGANDPVGIALIASLLAAGAVSANAFAHVGLIFLLQMVVGGLIGLVGGRLVVIFIRRVPLPSEALYPIRTLVCVLLLYGIATLAQGSGFLAVFVAGIVVGDARAPYKREIERFHGALAGVAEIVVFVVLGLTVRLSSLADPAVWVTGLVLALALTLVIRPVLVGLCVIPARLRRNENVFVLFAGLKGAVPILLAEMLRKADVPQAERLYGIIVVVVIFSVLVQATLTPTVARALGLPMRVVEPQPWTLGVRLRDEPEGVQHYTIGEGADAVGRTVGSLHELGEDVWINLLVREQRLVPLHGDVELRSGDELVVQVPEDRKESLQRLFG</sequence>
<keyword evidence="5 9" id="KW-0812">Transmembrane</keyword>
<evidence type="ECO:0000256" key="3">
    <source>
        <dbReference type="ARBA" id="ARBA00022449"/>
    </source>
</evidence>
<feature type="transmembrane region" description="Helical" evidence="9">
    <location>
        <begin position="273"/>
        <end position="293"/>
    </location>
</feature>
<keyword evidence="12" id="KW-1185">Reference proteome</keyword>
<keyword evidence="6 9" id="KW-1133">Transmembrane helix</keyword>
<evidence type="ECO:0000256" key="7">
    <source>
        <dbReference type="ARBA" id="ARBA00023065"/>
    </source>
</evidence>
<evidence type="ECO:0000313" key="12">
    <source>
        <dbReference type="Proteomes" id="UP000523079"/>
    </source>
</evidence>
<dbReference type="PANTHER" id="PTHR32507">
    <property type="entry name" value="NA(+)/H(+) ANTIPORTER 1"/>
    <property type="match status" value="1"/>
</dbReference>
<keyword evidence="7" id="KW-0406">Ion transport</keyword>
<feature type="transmembrane region" description="Helical" evidence="9">
    <location>
        <begin position="190"/>
        <end position="209"/>
    </location>
</feature>
<evidence type="ECO:0000256" key="4">
    <source>
        <dbReference type="ARBA" id="ARBA00022475"/>
    </source>
</evidence>
<dbReference type="InterPro" id="IPR006153">
    <property type="entry name" value="Cation/H_exchanger_TM"/>
</dbReference>
<dbReference type="PROSITE" id="PS51202">
    <property type="entry name" value="RCK_C"/>
    <property type="match status" value="1"/>
</dbReference>
<dbReference type="InterPro" id="IPR006037">
    <property type="entry name" value="RCK_C"/>
</dbReference>
<dbReference type="AlphaFoldDB" id="A0A7W3INR6"/>
<dbReference type="GO" id="GO:1902600">
    <property type="term" value="P:proton transmembrane transport"/>
    <property type="evidence" value="ECO:0007669"/>
    <property type="project" value="InterPro"/>
</dbReference>
<dbReference type="GO" id="GO:0015297">
    <property type="term" value="F:antiporter activity"/>
    <property type="evidence" value="ECO:0007669"/>
    <property type="project" value="UniProtKB-KW"/>
</dbReference>
<name>A0A7W3INR6_9ACTN</name>
<dbReference type="InterPro" id="IPR038770">
    <property type="entry name" value="Na+/solute_symporter_sf"/>
</dbReference>
<dbReference type="SUPFAM" id="SSF116726">
    <property type="entry name" value="TrkA C-terminal domain-like"/>
    <property type="match status" value="1"/>
</dbReference>
<evidence type="ECO:0000313" key="11">
    <source>
        <dbReference type="EMBL" id="MBA8792469.1"/>
    </source>
</evidence>
<dbReference type="EMBL" id="JACGWT010000001">
    <property type="protein sequence ID" value="MBA8792469.1"/>
    <property type="molecule type" value="Genomic_DNA"/>
</dbReference>
<gene>
    <name evidence="11" type="ORF">FHX74_000063</name>
</gene>
<accession>A0A7W3INR6</accession>
<comment type="subcellular location">
    <subcellularLocation>
        <location evidence="1">Cell membrane</location>
        <topology evidence="1">Multi-pass membrane protein</topology>
    </subcellularLocation>
</comment>
<feature type="transmembrane region" description="Helical" evidence="9">
    <location>
        <begin position="335"/>
        <end position="354"/>
    </location>
</feature>
<feature type="transmembrane region" description="Helical" evidence="9">
    <location>
        <begin position="299"/>
        <end position="323"/>
    </location>
</feature>
<dbReference type="GO" id="GO:0006813">
    <property type="term" value="P:potassium ion transport"/>
    <property type="evidence" value="ECO:0007669"/>
    <property type="project" value="InterPro"/>
</dbReference>
<feature type="transmembrane region" description="Helical" evidence="9">
    <location>
        <begin position="163"/>
        <end position="184"/>
    </location>
</feature>
<feature type="domain" description="RCK C-terminal" evidence="10">
    <location>
        <begin position="404"/>
        <end position="485"/>
    </location>
</feature>
<feature type="transmembrane region" description="Helical" evidence="9">
    <location>
        <begin position="6"/>
        <end position="23"/>
    </location>
</feature>
<protein>
    <submittedName>
        <fullName evidence="11">Cell volume regulation protein A</fullName>
    </submittedName>
</protein>
<keyword evidence="2" id="KW-0813">Transport</keyword>
<dbReference type="Gene3D" id="1.20.1530.20">
    <property type="match status" value="1"/>
</dbReference>
<dbReference type="InterPro" id="IPR036721">
    <property type="entry name" value="RCK_C_sf"/>
</dbReference>
<dbReference type="RefSeq" id="WP_220483351.1">
    <property type="nucleotide sequence ID" value="NZ_JACGWT010000001.1"/>
</dbReference>
<keyword evidence="4" id="KW-1003">Cell membrane</keyword>
<dbReference type="Pfam" id="PF00999">
    <property type="entry name" value="Na_H_Exchanger"/>
    <property type="match status" value="1"/>
</dbReference>
<feature type="transmembrane region" description="Helical" evidence="9">
    <location>
        <begin position="119"/>
        <end position="142"/>
    </location>
</feature>
<dbReference type="Proteomes" id="UP000523079">
    <property type="component" value="Unassembled WGS sequence"/>
</dbReference>
<dbReference type="GO" id="GO:0008324">
    <property type="term" value="F:monoatomic cation transmembrane transporter activity"/>
    <property type="evidence" value="ECO:0007669"/>
    <property type="project" value="InterPro"/>
</dbReference>
<evidence type="ECO:0000256" key="2">
    <source>
        <dbReference type="ARBA" id="ARBA00022448"/>
    </source>
</evidence>
<evidence type="ECO:0000256" key="9">
    <source>
        <dbReference type="SAM" id="Phobius"/>
    </source>
</evidence>
<evidence type="ECO:0000256" key="6">
    <source>
        <dbReference type="ARBA" id="ARBA00022989"/>
    </source>
</evidence>
<comment type="caution">
    <text evidence="11">The sequence shown here is derived from an EMBL/GenBank/DDBJ whole genome shotgun (WGS) entry which is preliminary data.</text>
</comment>
<evidence type="ECO:0000256" key="8">
    <source>
        <dbReference type="ARBA" id="ARBA00023136"/>
    </source>
</evidence>
<feature type="transmembrane region" description="Helical" evidence="9">
    <location>
        <begin position="64"/>
        <end position="82"/>
    </location>
</feature>
<dbReference type="Pfam" id="PF02080">
    <property type="entry name" value="TrkA_C"/>
    <property type="match status" value="1"/>
</dbReference>
<evidence type="ECO:0000256" key="5">
    <source>
        <dbReference type="ARBA" id="ARBA00022692"/>
    </source>
</evidence>